<reference evidence="1" key="1">
    <citation type="journal article" date="2023" name="IScience">
        <title>Live-bearing cockroach genome reveals convergent evolutionary mechanisms linked to viviparity in insects and beyond.</title>
        <authorList>
            <person name="Fouks B."/>
            <person name="Harrison M.C."/>
            <person name="Mikhailova A.A."/>
            <person name="Marchal E."/>
            <person name="English S."/>
            <person name="Carruthers M."/>
            <person name="Jennings E.C."/>
            <person name="Chiamaka E.L."/>
            <person name="Frigard R.A."/>
            <person name="Pippel M."/>
            <person name="Attardo G.M."/>
            <person name="Benoit J.B."/>
            <person name="Bornberg-Bauer E."/>
            <person name="Tobe S.S."/>
        </authorList>
    </citation>
    <scope>NUCLEOTIDE SEQUENCE</scope>
    <source>
        <strain evidence="1">Stay&amp;Tobe</strain>
    </source>
</reference>
<gene>
    <name evidence="1" type="ORF">L9F63_018813</name>
</gene>
<feature type="non-terminal residue" evidence="1">
    <location>
        <position position="59"/>
    </location>
</feature>
<organism evidence="1 2">
    <name type="scientific">Diploptera punctata</name>
    <name type="common">Pacific beetle cockroach</name>
    <dbReference type="NCBI Taxonomy" id="6984"/>
    <lineage>
        <taxon>Eukaryota</taxon>
        <taxon>Metazoa</taxon>
        <taxon>Ecdysozoa</taxon>
        <taxon>Arthropoda</taxon>
        <taxon>Hexapoda</taxon>
        <taxon>Insecta</taxon>
        <taxon>Pterygota</taxon>
        <taxon>Neoptera</taxon>
        <taxon>Polyneoptera</taxon>
        <taxon>Dictyoptera</taxon>
        <taxon>Blattodea</taxon>
        <taxon>Blaberoidea</taxon>
        <taxon>Blaberidae</taxon>
        <taxon>Diplopterinae</taxon>
        <taxon>Diploptera</taxon>
    </lineage>
</organism>
<sequence>YLARCRTMKTLIMFSNRRIGVILRDADVVVYDENNGSGFIAENSGSPEIGSGPRSMARR</sequence>
<accession>A0AAD8EF26</accession>
<name>A0AAD8EF26_DIPPU</name>
<keyword evidence="2" id="KW-1185">Reference proteome</keyword>
<proteinExistence type="predicted"/>
<dbReference type="EMBL" id="JASPKZ010006066">
    <property type="protein sequence ID" value="KAJ9587741.1"/>
    <property type="molecule type" value="Genomic_DNA"/>
</dbReference>
<protein>
    <submittedName>
        <fullName evidence="1">Uncharacterized protein</fullName>
    </submittedName>
</protein>
<dbReference type="AlphaFoldDB" id="A0AAD8EF26"/>
<evidence type="ECO:0000313" key="1">
    <source>
        <dbReference type="EMBL" id="KAJ9587741.1"/>
    </source>
</evidence>
<feature type="non-terminal residue" evidence="1">
    <location>
        <position position="1"/>
    </location>
</feature>
<reference evidence="1" key="2">
    <citation type="submission" date="2023-05" db="EMBL/GenBank/DDBJ databases">
        <authorList>
            <person name="Fouks B."/>
        </authorList>
    </citation>
    <scope>NUCLEOTIDE SEQUENCE</scope>
    <source>
        <strain evidence="1">Stay&amp;Tobe</strain>
        <tissue evidence="1">Testes</tissue>
    </source>
</reference>
<dbReference type="Proteomes" id="UP001233999">
    <property type="component" value="Unassembled WGS sequence"/>
</dbReference>
<comment type="caution">
    <text evidence="1">The sequence shown here is derived from an EMBL/GenBank/DDBJ whole genome shotgun (WGS) entry which is preliminary data.</text>
</comment>
<evidence type="ECO:0000313" key="2">
    <source>
        <dbReference type="Proteomes" id="UP001233999"/>
    </source>
</evidence>